<dbReference type="EMBL" id="JANBUO010000119">
    <property type="protein sequence ID" value="KAJ2807308.1"/>
    <property type="molecule type" value="Genomic_DNA"/>
</dbReference>
<evidence type="ECO:0008006" key="5">
    <source>
        <dbReference type="Google" id="ProtNLM"/>
    </source>
</evidence>
<gene>
    <name evidence="3" type="ORF">H4R20_001334</name>
</gene>
<feature type="region of interest" description="Disordered" evidence="1">
    <location>
        <begin position="109"/>
        <end position="133"/>
    </location>
</feature>
<feature type="chain" id="PRO_5040868292" description="Extracellular membrane protein CFEM domain-containing protein" evidence="2">
    <location>
        <begin position="20"/>
        <end position="247"/>
    </location>
</feature>
<evidence type="ECO:0000313" key="3">
    <source>
        <dbReference type="EMBL" id="KAJ2807308.1"/>
    </source>
</evidence>
<protein>
    <recommendedName>
        <fullName evidence="5">Extracellular membrane protein CFEM domain-containing protein</fullName>
    </recommendedName>
</protein>
<reference evidence="3" key="1">
    <citation type="submission" date="2022-07" db="EMBL/GenBank/DDBJ databases">
        <title>Phylogenomic reconstructions and comparative analyses of Kickxellomycotina fungi.</title>
        <authorList>
            <person name="Reynolds N.K."/>
            <person name="Stajich J.E."/>
            <person name="Barry K."/>
            <person name="Grigoriev I.V."/>
            <person name="Crous P."/>
            <person name="Smith M.E."/>
        </authorList>
    </citation>
    <scope>NUCLEOTIDE SEQUENCE</scope>
    <source>
        <strain evidence="3">NRRL 1565</strain>
    </source>
</reference>
<evidence type="ECO:0000256" key="1">
    <source>
        <dbReference type="SAM" id="MobiDB-lite"/>
    </source>
</evidence>
<evidence type="ECO:0000313" key="4">
    <source>
        <dbReference type="Proteomes" id="UP001140094"/>
    </source>
</evidence>
<keyword evidence="2" id="KW-0732">Signal</keyword>
<comment type="caution">
    <text evidence="3">The sequence shown here is derived from an EMBL/GenBank/DDBJ whole genome shotgun (WGS) entry which is preliminary data.</text>
</comment>
<dbReference type="Proteomes" id="UP001140094">
    <property type="component" value="Unassembled WGS sequence"/>
</dbReference>
<dbReference type="OrthoDB" id="5592210at2759"/>
<proteinExistence type="predicted"/>
<evidence type="ECO:0000256" key="2">
    <source>
        <dbReference type="SAM" id="SignalP"/>
    </source>
</evidence>
<sequence length="247" mass="25645">MFYQFAAIGLLFTSTPVYSASTSNAPAGCALSEQVKLCVNHSSMQRATCNSDDLDCQCTWASRMTTCYAPCIAEKEFSDGMHVAHGTQDSICSQAAKYGQIAKDKEKQRLEEKNNKGKKKLDVPTTQPKDINDLNSALESASPSLAATGVEKHSESNIPSDTKPADTRAASNPVPHKPAGAASGGKHGAAQSKAGTHASGKARKGVPGGDSEAMADSSASASAANMLLLGLCSIGLAGITTDMIPFF</sequence>
<feature type="signal peptide" evidence="2">
    <location>
        <begin position="1"/>
        <end position="19"/>
    </location>
</feature>
<dbReference type="AlphaFoldDB" id="A0A9W8HXL0"/>
<organism evidence="3 4">
    <name type="scientific">Coemansia guatemalensis</name>
    <dbReference type="NCBI Taxonomy" id="2761395"/>
    <lineage>
        <taxon>Eukaryota</taxon>
        <taxon>Fungi</taxon>
        <taxon>Fungi incertae sedis</taxon>
        <taxon>Zoopagomycota</taxon>
        <taxon>Kickxellomycotina</taxon>
        <taxon>Kickxellomycetes</taxon>
        <taxon>Kickxellales</taxon>
        <taxon>Kickxellaceae</taxon>
        <taxon>Coemansia</taxon>
    </lineage>
</organism>
<keyword evidence="4" id="KW-1185">Reference proteome</keyword>
<feature type="region of interest" description="Disordered" evidence="1">
    <location>
        <begin position="146"/>
        <end position="215"/>
    </location>
</feature>
<name>A0A9W8HXL0_9FUNG</name>
<accession>A0A9W8HXL0</accession>